<proteinExistence type="predicted"/>
<dbReference type="PANTHER" id="PTHR30289">
    <property type="entry name" value="UNCHARACTERIZED PROTEIN YBCL-RELATED"/>
    <property type="match status" value="1"/>
</dbReference>
<sequence length="237" mass="24564">MSSRETTRIANENNEFEGTNMPIFSNTKRSNDKTFLSAFPRGAALAAFMVMSSLSTLASAASAFTVSSPDLASGQFDKAYLLNGFGCSGSNVSPAIQWSNLPAGTKSVALQVQDKDLPTGSGFWHWAVYNIPASETGLARGAGSAGGKLPVPASNGTNDFVDTGATGANGNYGGPCPPLGDKPHAYVFTAYALSVDDIEKAAGIPKTASPAIHSFFLNKGLGDKVLGKASFTAYYGR</sequence>
<dbReference type="RefSeq" id="WP_208604441.1">
    <property type="nucleotide sequence ID" value="NZ_CP015600.1"/>
</dbReference>
<gene>
    <name evidence="2" type="ORF">A7J50_3973</name>
</gene>
<name>A0A172Z589_9PSED</name>
<feature type="region of interest" description="Disordered" evidence="1">
    <location>
        <begin position="1"/>
        <end position="25"/>
    </location>
</feature>
<evidence type="ECO:0000313" key="2">
    <source>
        <dbReference type="EMBL" id="ANF87336.1"/>
    </source>
</evidence>
<organism evidence="2 3">
    <name type="scientific">Pseudomonas antarctica</name>
    <dbReference type="NCBI Taxonomy" id="219572"/>
    <lineage>
        <taxon>Bacteria</taxon>
        <taxon>Pseudomonadati</taxon>
        <taxon>Pseudomonadota</taxon>
        <taxon>Gammaproteobacteria</taxon>
        <taxon>Pseudomonadales</taxon>
        <taxon>Pseudomonadaceae</taxon>
        <taxon>Pseudomonas</taxon>
    </lineage>
</organism>
<dbReference type="PATRIC" id="fig|219572.3.peg.4087"/>
<evidence type="ECO:0000256" key="1">
    <source>
        <dbReference type="SAM" id="MobiDB-lite"/>
    </source>
</evidence>
<evidence type="ECO:0000313" key="3">
    <source>
        <dbReference type="Proteomes" id="UP000077829"/>
    </source>
</evidence>
<protein>
    <submittedName>
        <fullName evidence="2">Kinase inhibitor</fullName>
    </submittedName>
</protein>
<dbReference type="EMBL" id="CP015600">
    <property type="protein sequence ID" value="ANF87336.1"/>
    <property type="molecule type" value="Genomic_DNA"/>
</dbReference>
<accession>A0A172Z589</accession>
<dbReference type="KEGG" id="panr:A7J50_3973"/>
<dbReference type="AlphaFoldDB" id="A0A172Z589"/>
<dbReference type="PANTHER" id="PTHR30289:SF1">
    <property type="entry name" value="PEBP (PHOSPHATIDYLETHANOLAMINE-BINDING PROTEIN) FAMILY PROTEIN"/>
    <property type="match status" value="1"/>
</dbReference>
<reference evidence="2 3" key="1">
    <citation type="submission" date="2016-05" db="EMBL/GenBank/DDBJ databases">
        <title>Complete genome sequence of Pseudomonas antarctica PAMC 27494.</title>
        <authorList>
            <person name="Lee J."/>
        </authorList>
    </citation>
    <scope>NUCLEOTIDE SEQUENCE [LARGE SCALE GENOMIC DNA]</scope>
    <source>
        <strain evidence="2 3">PAMC 27494</strain>
    </source>
</reference>
<dbReference type="Pfam" id="PF01161">
    <property type="entry name" value="PBP"/>
    <property type="match status" value="1"/>
</dbReference>
<dbReference type="Gene3D" id="3.90.280.10">
    <property type="entry name" value="PEBP-like"/>
    <property type="match status" value="1"/>
</dbReference>
<dbReference type="InterPro" id="IPR008914">
    <property type="entry name" value="PEBP"/>
</dbReference>
<dbReference type="CDD" id="cd00865">
    <property type="entry name" value="PEBP_bact_arch"/>
    <property type="match status" value="1"/>
</dbReference>
<dbReference type="SUPFAM" id="SSF49777">
    <property type="entry name" value="PEBP-like"/>
    <property type="match status" value="1"/>
</dbReference>
<dbReference type="NCBIfam" id="TIGR00481">
    <property type="entry name" value="YbhB/YbcL family Raf kinase inhibitor-like protein"/>
    <property type="match status" value="1"/>
</dbReference>
<dbReference type="InterPro" id="IPR036610">
    <property type="entry name" value="PEBP-like_sf"/>
</dbReference>
<dbReference type="InterPro" id="IPR005247">
    <property type="entry name" value="YbhB_YbcL/LppC-like"/>
</dbReference>
<dbReference type="Proteomes" id="UP000077829">
    <property type="component" value="Chromosome"/>
</dbReference>
<dbReference type="STRING" id="219572.A7J50_3973"/>